<dbReference type="EMBL" id="BMOD01000004">
    <property type="protein sequence ID" value="GGJ30603.1"/>
    <property type="molecule type" value="Genomic_DNA"/>
</dbReference>
<organism evidence="3 4">
    <name type="scientific">Deinococcus roseus</name>
    <dbReference type="NCBI Taxonomy" id="392414"/>
    <lineage>
        <taxon>Bacteria</taxon>
        <taxon>Thermotogati</taxon>
        <taxon>Deinococcota</taxon>
        <taxon>Deinococci</taxon>
        <taxon>Deinococcales</taxon>
        <taxon>Deinococcaceae</taxon>
        <taxon>Deinococcus</taxon>
    </lineage>
</organism>
<accession>A0ABQ2D008</accession>
<keyword evidence="4" id="KW-1185">Reference proteome</keyword>
<feature type="region of interest" description="Disordered" evidence="1">
    <location>
        <begin position="175"/>
        <end position="199"/>
    </location>
</feature>
<gene>
    <name evidence="3" type="ORF">GCM10008938_15850</name>
</gene>
<dbReference type="PROSITE" id="PS51257">
    <property type="entry name" value="PROKAR_LIPOPROTEIN"/>
    <property type="match status" value="1"/>
</dbReference>
<protein>
    <recommendedName>
        <fullName evidence="5">Lipoprotein</fullName>
    </recommendedName>
</protein>
<feature type="compositionally biased region" description="Pro residues" evidence="1">
    <location>
        <begin position="188"/>
        <end position="199"/>
    </location>
</feature>
<evidence type="ECO:0008006" key="5">
    <source>
        <dbReference type="Google" id="ProtNLM"/>
    </source>
</evidence>
<feature type="signal peptide" evidence="2">
    <location>
        <begin position="1"/>
        <end position="23"/>
    </location>
</feature>
<name>A0ABQ2D008_9DEIO</name>
<dbReference type="Proteomes" id="UP000632222">
    <property type="component" value="Unassembled WGS sequence"/>
</dbReference>
<sequence>MRYMKFGLAVAVLAGVLASCAPAFTPVVYDQKKDIASLGDLKGQEVWEVVGIGEYSWYGYAFKTPSLKLLTSTSISGMKLRDFGYSKLELSVERKTTENILWVDLARNVNDPENFSEIFWGYTCRVVLPKGEVADEMAGNFTDRTSATNTNLSWDAAYDNLQNWKKGACVIRRLKPETPAEPTEPAAPATPAPTDQPPA</sequence>
<proteinExistence type="predicted"/>
<feature type="chain" id="PRO_5046810174" description="Lipoprotein" evidence="2">
    <location>
        <begin position="24"/>
        <end position="199"/>
    </location>
</feature>
<reference evidence="4" key="1">
    <citation type="journal article" date="2019" name="Int. J. Syst. Evol. Microbiol.">
        <title>The Global Catalogue of Microorganisms (GCM) 10K type strain sequencing project: providing services to taxonomists for standard genome sequencing and annotation.</title>
        <authorList>
            <consortium name="The Broad Institute Genomics Platform"/>
            <consortium name="The Broad Institute Genome Sequencing Center for Infectious Disease"/>
            <person name="Wu L."/>
            <person name="Ma J."/>
        </authorList>
    </citation>
    <scope>NUCLEOTIDE SEQUENCE [LARGE SCALE GENOMIC DNA]</scope>
    <source>
        <strain evidence="4">JCM 14370</strain>
    </source>
</reference>
<evidence type="ECO:0000313" key="3">
    <source>
        <dbReference type="EMBL" id="GGJ30603.1"/>
    </source>
</evidence>
<evidence type="ECO:0000256" key="2">
    <source>
        <dbReference type="SAM" id="SignalP"/>
    </source>
</evidence>
<keyword evidence="2" id="KW-0732">Signal</keyword>
<evidence type="ECO:0000256" key="1">
    <source>
        <dbReference type="SAM" id="MobiDB-lite"/>
    </source>
</evidence>
<evidence type="ECO:0000313" key="4">
    <source>
        <dbReference type="Proteomes" id="UP000632222"/>
    </source>
</evidence>
<comment type="caution">
    <text evidence="3">The sequence shown here is derived from an EMBL/GenBank/DDBJ whole genome shotgun (WGS) entry which is preliminary data.</text>
</comment>